<dbReference type="InterPro" id="IPR024311">
    <property type="entry name" value="Lipocalin-like"/>
</dbReference>
<evidence type="ECO:0000313" key="3">
    <source>
        <dbReference type="EMBL" id="MDQ1097783.1"/>
    </source>
</evidence>
<evidence type="ECO:0000259" key="2">
    <source>
        <dbReference type="Pfam" id="PF13648"/>
    </source>
</evidence>
<dbReference type="PROSITE" id="PS51257">
    <property type="entry name" value="PROKAR_LIPOPROTEIN"/>
    <property type="match status" value="1"/>
</dbReference>
<keyword evidence="1" id="KW-0732">Signal</keyword>
<name>A0ABU0TL63_9FLAO</name>
<dbReference type="Proteomes" id="UP001225072">
    <property type="component" value="Unassembled WGS sequence"/>
</dbReference>
<sequence length="157" mass="17284">MKKLALLFAGLSLFVATGCNDDDNTTMEYPIVGTWQPVKQVVTVVPASGTPVSDGISFDTTCQKTSRWIFKEGNTGKRTDNGDSATPGQCQATFDRNFTYTYDKSSKAIEMKYQGIVAPDKGKVVTLNDTTLNIAFEDTTDPNEYKSVTYTLKRIPQ</sequence>
<protein>
    <recommendedName>
        <fullName evidence="2">Lipocalin-like domain-containing protein</fullName>
    </recommendedName>
</protein>
<proteinExistence type="predicted"/>
<comment type="caution">
    <text evidence="3">The sequence shown here is derived from an EMBL/GenBank/DDBJ whole genome shotgun (WGS) entry which is preliminary data.</text>
</comment>
<evidence type="ECO:0000256" key="1">
    <source>
        <dbReference type="SAM" id="SignalP"/>
    </source>
</evidence>
<feature type="chain" id="PRO_5045134592" description="Lipocalin-like domain-containing protein" evidence="1">
    <location>
        <begin position="22"/>
        <end position="157"/>
    </location>
</feature>
<evidence type="ECO:0000313" key="4">
    <source>
        <dbReference type="Proteomes" id="UP001225072"/>
    </source>
</evidence>
<gene>
    <name evidence="3" type="ORF">QE404_002930</name>
</gene>
<feature type="signal peptide" evidence="1">
    <location>
        <begin position="1"/>
        <end position="21"/>
    </location>
</feature>
<reference evidence="3 4" key="1">
    <citation type="submission" date="2023-07" db="EMBL/GenBank/DDBJ databases">
        <title>Functional and genomic diversity of the sorghum phyllosphere microbiome.</title>
        <authorList>
            <person name="Shade A."/>
        </authorList>
    </citation>
    <scope>NUCLEOTIDE SEQUENCE [LARGE SCALE GENOMIC DNA]</scope>
    <source>
        <strain evidence="3 4">SORGH_AS_1064</strain>
    </source>
</reference>
<dbReference type="EMBL" id="JAUTAL010000001">
    <property type="protein sequence ID" value="MDQ1097783.1"/>
    <property type="molecule type" value="Genomic_DNA"/>
</dbReference>
<organism evidence="3 4">
    <name type="scientific">Chryseobacterium camelliae</name>
    <dbReference type="NCBI Taxonomy" id="1265445"/>
    <lineage>
        <taxon>Bacteria</taxon>
        <taxon>Pseudomonadati</taxon>
        <taxon>Bacteroidota</taxon>
        <taxon>Flavobacteriia</taxon>
        <taxon>Flavobacteriales</taxon>
        <taxon>Weeksellaceae</taxon>
        <taxon>Chryseobacterium group</taxon>
        <taxon>Chryseobacterium</taxon>
    </lineage>
</organism>
<accession>A0ABU0TL63</accession>
<feature type="domain" description="Lipocalin-like" evidence="2">
    <location>
        <begin position="31"/>
        <end position="134"/>
    </location>
</feature>
<dbReference type="RefSeq" id="WP_307451564.1">
    <property type="nucleotide sequence ID" value="NZ_JAUTAL010000001.1"/>
</dbReference>
<keyword evidence="4" id="KW-1185">Reference proteome</keyword>
<dbReference type="Pfam" id="PF13648">
    <property type="entry name" value="Lipocalin_4"/>
    <property type="match status" value="1"/>
</dbReference>